<proteinExistence type="inferred from homology"/>
<keyword evidence="10" id="KW-0342">GTP-binding</keyword>
<dbReference type="PROSITE" id="PS51722">
    <property type="entry name" value="G_TR_2"/>
    <property type="match status" value="1"/>
</dbReference>
<dbReference type="InterPro" id="IPR009001">
    <property type="entry name" value="Transl_elong_EF1A/Init_IF2_C"/>
</dbReference>
<dbReference type="GO" id="GO:0002184">
    <property type="term" value="P:cytoplasmic translational termination"/>
    <property type="evidence" value="ECO:0007669"/>
    <property type="project" value="UniProtKB-ARBA"/>
</dbReference>
<comment type="caution">
    <text evidence="16">The sequence shown here is derived from an EMBL/GenBank/DDBJ whole genome shotgun (WGS) entry which is preliminary data.</text>
</comment>
<evidence type="ECO:0000313" key="17">
    <source>
        <dbReference type="Proteomes" id="UP001172681"/>
    </source>
</evidence>
<keyword evidence="9" id="KW-0496">Mitochondrion</keyword>
<comment type="catalytic activity">
    <reaction evidence="11">
        <text>GTP + H2O = GDP + phosphate + H(+)</text>
        <dbReference type="Rhea" id="RHEA:19669"/>
        <dbReference type="ChEBI" id="CHEBI:15377"/>
        <dbReference type="ChEBI" id="CHEBI:15378"/>
        <dbReference type="ChEBI" id="CHEBI:37565"/>
        <dbReference type="ChEBI" id="CHEBI:43474"/>
        <dbReference type="ChEBI" id="CHEBI:58189"/>
    </reaction>
    <physiologicalReaction direction="left-to-right" evidence="11">
        <dbReference type="Rhea" id="RHEA:19670"/>
    </physiologicalReaction>
</comment>
<dbReference type="GO" id="GO:0003924">
    <property type="term" value="F:GTPase activity"/>
    <property type="evidence" value="ECO:0007669"/>
    <property type="project" value="InterPro"/>
</dbReference>
<feature type="region of interest" description="Disordered" evidence="14">
    <location>
        <begin position="257"/>
        <end position="279"/>
    </location>
</feature>
<reference evidence="16" key="1">
    <citation type="submission" date="2022-10" db="EMBL/GenBank/DDBJ databases">
        <title>Culturing micro-colonial fungi from biological soil crusts in the Mojave desert and describing Neophaeococcomyces mojavensis, and introducing the new genera and species Taxawa tesnikishii.</title>
        <authorList>
            <person name="Kurbessoian T."/>
            <person name="Stajich J.E."/>
        </authorList>
    </citation>
    <scope>NUCLEOTIDE SEQUENCE</scope>
    <source>
        <strain evidence="16">TK_35</strain>
    </source>
</reference>
<feature type="compositionally biased region" description="Acidic residues" evidence="14">
    <location>
        <begin position="11"/>
        <end position="35"/>
    </location>
</feature>
<keyword evidence="8" id="KW-0648">Protein biosynthesis</keyword>
<dbReference type="PANTHER" id="PTHR23115">
    <property type="entry name" value="TRANSLATION FACTOR"/>
    <property type="match status" value="1"/>
</dbReference>
<accession>A0AA39CZ79</accession>
<evidence type="ECO:0000256" key="1">
    <source>
        <dbReference type="ARBA" id="ARBA00004496"/>
    </source>
</evidence>
<dbReference type="Gene3D" id="3.40.50.300">
    <property type="entry name" value="P-loop containing nucleotide triphosphate hydrolases"/>
    <property type="match status" value="1"/>
</dbReference>
<dbReference type="Pfam" id="PF22594">
    <property type="entry name" value="GTP-eEF1A_C"/>
    <property type="match status" value="1"/>
</dbReference>
<evidence type="ECO:0000256" key="9">
    <source>
        <dbReference type="ARBA" id="ARBA00023128"/>
    </source>
</evidence>
<evidence type="ECO:0000256" key="2">
    <source>
        <dbReference type="ARBA" id="ARBA00007249"/>
    </source>
</evidence>
<evidence type="ECO:0000256" key="5">
    <source>
        <dbReference type="ARBA" id="ARBA00022741"/>
    </source>
</evidence>
<evidence type="ECO:0000256" key="7">
    <source>
        <dbReference type="ARBA" id="ARBA00022845"/>
    </source>
</evidence>
<feature type="region of interest" description="Disordered" evidence="14">
    <location>
        <begin position="181"/>
        <end position="221"/>
    </location>
</feature>
<organism evidence="16 17">
    <name type="scientific">Knufia peltigerae</name>
    <dbReference type="NCBI Taxonomy" id="1002370"/>
    <lineage>
        <taxon>Eukaryota</taxon>
        <taxon>Fungi</taxon>
        <taxon>Dikarya</taxon>
        <taxon>Ascomycota</taxon>
        <taxon>Pezizomycotina</taxon>
        <taxon>Eurotiomycetes</taxon>
        <taxon>Chaetothyriomycetidae</taxon>
        <taxon>Chaetothyriales</taxon>
        <taxon>Trichomeriaceae</taxon>
        <taxon>Knufia</taxon>
    </lineage>
</organism>
<dbReference type="InterPro" id="IPR050100">
    <property type="entry name" value="TRAFAC_GTPase_members"/>
</dbReference>
<dbReference type="CDD" id="cd01883">
    <property type="entry name" value="EF1_alpha"/>
    <property type="match status" value="1"/>
</dbReference>
<dbReference type="InterPro" id="IPR054696">
    <property type="entry name" value="GTP-eEF1A_C"/>
</dbReference>
<dbReference type="Gene3D" id="2.40.30.10">
    <property type="entry name" value="Translation factors"/>
    <property type="match status" value="2"/>
</dbReference>
<dbReference type="EMBL" id="JAPDRN010000037">
    <property type="protein sequence ID" value="KAJ9634700.1"/>
    <property type="molecule type" value="Genomic_DNA"/>
</dbReference>
<evidence type="ECO:0000256" key="3">
    <source>
        <dbReference type="ARBA" id="ARBA00013870"/>
    </source>
</evidence>
<dbReference type="Proteomes" id="UP001172681">
    <property type="component" value="Unassembled WGS sequence"/>
</dbReference>
<dbReference type="InterPro" id="IPR009000">
    <property type="entry name" value="Transl_B-barrel_sf"/>
</dbReference>
<dbReference type="AlphaFoldDB" id="A0AA39CZ79"/>
<evidence type="ECO:0000256" key="11">
    <source>
        <dbReference type="ARBA" id="ARBA00049117"/>
    </source>
</evidence>
<dbReference type="NCBIfam" id="TIGR00231">
    <property type="entry name" value="small_GTP"/>
    <property type="match status" value="1"/>
</dbReference>
<dbReference type="SUPFAM" id="SSF52540">
    <property type="entry name" value="P-loop containing nucleoside triphosphate hydrolases"/>
    <property type="match status" value="1"/>
</dbReference>
<dbReference type="FunFam" id="2.40.30.10:FF:000070">
    <property type="entry name" value="Translation elongation factor EF-1 subunit"/>
    <property type="match status" value="1"/>
</dbReference>
<dbReference type="PRINTS" id="PR00315">
    <property type="entry name" value="ELONGATNFCT"/>
</dbReference>
<dbReference type="Pfam" id="PF00009">
    <property type="entry name" value="GTP_EFTU"/>
    <property type="match status" value="1"/>
</dbReference>
<sequence>MSNRRVKSLALDDDDYDDYDEYDENYDEGGDNELSPEDKEQMRLGTIKVRESLGSAFKLADSEIQDALWNYYYDINKSVAYLTSKHKSAATPSKKTATENKSKPIFSVDSTTLRARLDSDRDGHECLSCGFGADGQQELTSPTVCSEPFSAAEFFKDCPWLRVPERRKAVILIEPVYPRGGLLGGSSGSGKPSKLAALAAKRRQKENERSSSNNTPAPCSENDYAARLQSLHINSQSNQQKPSTIRTNEPCEDQTMTDDLQMQDADKTSTLETSTEQEREPEVLIVAQPVVRAKPSAFASIMTSHDFDTRPQVPHNLVFPSPDPSRFAAFAEPSPDDVISRAQNAKASTTTTTTPKPKVKETPKPKTSIASGVQSLSLQETPKVKSKNIDVISEFKKIKRKNAANFVVIGHVDAGKSTLMGRLLFDLKAVDQRTMDKYRKEAETIGKGSFAFAWVLDQGTEERARGVTIDIATNKFETEKTSFTILDAPGHRDFVPNMIAGASQADFAVLVIDASTGNFESGLRGQTKEHALLVRSIGVQRIIVAVNKMDVADWSQARFEEIRQQMSGFLTSAGFQPKNISFVPCSGLEGGNILRRSSDPRSSWYHQGPTLVEELDKSEPATHALDKPLRMTIGDVFRGGVQNPLSVSGRLESGTVQTGEQVLVMPSGEKAQVRSLQVDDDGEPRDWAVAGQNVVLNLTDIDPVHLKTGDVLCSASSSPIRNVREFTAKVLAFDHLTPMAVDVHKGRLHVPGRISQLVATLDKASGAVVKKRPKIVQPGTVARVLVRLDDAVPLEAPSRVVLRSNGDTVAAGLIE</sequence>
<keyword evidence="4" id="KW-0963">Cytoplasm</keyword>
<evidence type="ECO:0000256" key="4">
    <source>
        <dbReference type="ARBA" id="ARBA00022490"/>
    </source>
</evidence>
<evidence type="ECO:0000256" key="12">
    <source>
        <dbReference type="ARBA" id="ARBA00063537"/>
    </source>
</evidence>
<comment type="similarity">
    <text evidence="2">Belongs to the TRAFAC class translation factor GTPase superfamily. Classic translation factor GTPase family. EF-Tu/EF-1A subfamily.</text>
</comment>
<keyword evidence="7" id="KW-0810">Translation regulation</keyword>
<evidence type="ECO:0000256" key="10">
    <source>
        <dbReference type="ARBA" id="ARBA00023134"/>
    </source>
</evidence>
<dbReference type="SUPFAM" id="SSF50447">
    <property type="entry name" value="Translation proteins"/>
    <property type="match status" value="1"/>
</dbReference>
<keyword evidence="17" id="KW-1185">Reference proteome</keyword>
<dbReference type="Pfam" id="PF03144">
    <property type="entry name" value="GTP_EFTU_D2"/>
    <property type="match status" value="1"/>
</dbReference>
<dbReference type="GO" id="GO:0005525">
    <property type="term" value="F:GTP binding"/>
    <property type="evidence" value="ECO:0007669"/>
    <property type="project" value="UniProtKB-KW"/>
</dbReference>
<dbReference type="InterPro" id="IPR005225">
    <property type="entry name" value="Small_GTP-bd"/>
</dbReference>
<dbReference type="InterPro" id="IPR015033">
    <property type="entry name" value="HBS1-like_N"/>
</dbReference>
<dbReference type="FunFam" id="2.40.30.10:FF:000020">
    <property type="entry name" value="Translation elongation factor EF-1"/>
    <property type="match status" value="1"/>
</dbReference>
<evidence type="ECO:0000313" key="16">
    <source>
        <dbReference type="EMBL" id="KAJ9634700.1"/>
    </source>
</evidence>
<evidence type="ECO:0000256" key="8">
    <source>
        <dbReference type="ARBA" id="ARBA00022917"/>
    </source>
</evidence>
<dbReference type="GO" id="GO:0005829">
    <property type="term" value="C:cytosol"/>
    <property type="evidence" value="ECO:0007669"/>
    <property type="project" value="GOC"/>
</dbReference>
<comment type="subunit">
    <text evidence="12">Component of the Dom34-Hbs1 complex, also named Pelota-HBS1L complex, composed of dom34 and hbs1.</text>
</comment>
<dbReference type="InterPro" id="IPR031157">
    <property type="entry name" value="G_TR_CS"/>
</dbReference>
<evidence type="ECO:0000256" key="13">
    <source>
        <dbReference type="ARBA" id="ARBA00074866"/>
    </source>
</evidence>
<gene>
    <name evidence="16" type="ORF">H2204_006149</name>
</gene>
<keyword evidence="5" id="KW-0547">Nucleotide-binding</keyword>
<comment type="subcellular location">
    <subcellularLocation>
        <location evidence="1">Cytoplasm</location>
    </subcellularLocation>
</comment>
<feature type="region of interest" description="Disordered" evidence="14">
    <location>
        <begin position="1"/>
        <end position="38"/>
    </location>
</feature>
<name>A0AA39CZ79_9EURO</name>
<keyword evidence="6" id="KW-0378">Hydrolase</keyword>
<evidence type="ECO:0000256" key="6">
    <source>
        <dbReference type="ARBA" id="ARBA00022801"/>
    </source>
</evidence>
<dbReference type="PROSITE" id="PS00301">
    <property type="entry name" value="G_TR_1"/>
    <property type="match status" value="1"/>
</dbReference>
<dbReference type="InterPro" id="IPR000795">
    <property type="entry name" value="T_Tr_GTP-bd_dom"/>
</dbReference>
<dbReference type="InterPro" id="IPR027417">
    <property type="entry name" value="P-loop_NTPase"/>
</dbReference>
<feature type="region of interest" description="Disordered" evidence="14">
    <location>
        <begin position="342"/>
        <end position="371"/>
    </location>
</feature>
<evidence type="ECO:0000256" key="14">
    <source>
        <dbReference type="SAM" id="MobiDB-lite"/>
    </source>
</evidence>
<feature type="domain" description="Tr-type G" evidence="15">
    <location>
        <begin position="401"/>
        <end position="629"/>
    </location>
</feature>
<dbReference type="GO" id="GO:1990533">
    <property type="term" value="C:Dom34-Hbs1 complex"/>
    <property type="evidence" value="ECO:0007669"/>
    <property type="project" value="UniProtKB-ARBA"/>
</dbReference>
<dbReference type="CDD" id="cd16267">
    <property type="entry name" value="HBS1-like_II"/>
    <property type="match status" value="1"/>
</dbReference>
<dbReference type="FunFam" id="3.40.50.300:FF:000204">
    <property type="entry name" value="Translation elongation factor Tu"/>
    <property type="match status" value="1"/>
</dbReference>
<protein>
    <recommendedName>
        <fullName evidence="13">Elongation factor 1 alpha-like protein</fullName>
    </recommendedName>
    <alternativeName>
        <fullName evidence="3">Elongation factor 1-alpha</fullName>
    </alternativeName>
</protein>
<evidence type="ECO:0000259" key="15">
    <source>
        <dbReference type="PROSITE" id="PS51722"/>
    </source>
</evidence>
<dbReference type="GO" id="GO:0006417">
    <property type="term" value="P:regulation of translation"/>
    <property type="evidence" value="ECO:0007669"/>
    <property type="project" value="UniProtKB-KW"/>
</dbReference>
<dbReference type="InterPro" id="IPR004161">
    <property type="entry name" value="EFTu-like_2"/>
</dbReference>
<dbReference type="Pfam" id="PF08938">
    <property type="entry name" value="HBS1_N"/>
    <property type="match status" value="1"/>
</dbReference>
<dbReference type="SUPFAM" id="SSF50465">
    <property type="entry name" value="EF-Tu/eEF-1alpha/eIF2-gamma C-terminal domain"/>
    <property type="match status" value="1"/>
</dbReference>